<dbReference type="InterPro" id="IPR039430">
    <property type="entry name" value="Thymidylate_kin-like_dom"/>
</dbReference>
<keyword evidence="4 11" id="KW-0808">Transferase</keyword>
<feature type="domain" description="Thymidylate kinase-like" evidence="12">
    <location>
        <begin position="9"/>
        <end position="180"/>
    </location>
</feature>
<dbReference type="GO" id="GO:0005737">
    <property type="term" value="C:cytoplasm"/>
    <property type="evidence" value="ECO:0007669"/>
    <property type="project" value="TreeGrafter"/>
</dbReference>
<dbReference type="GO" id="GO:0006233">
    <property type="term" value="P:dTDP biosynthetic process"/>
    <property type="evidence" value="ECO:0007669"/>
    <property type="project" value="InterPro"/>
</dbReference>
<dbReference type="InterPro" id="IPR018095">
    <property type="entry name" value="Thymidylate_kin_CS"/>
</dbReference>
<evidence type="ECO:0000256" key="10">
    <source>
        <dbReference type="ARBA" id="ARBA00048743"/>
    </source>
</evidence>
<sequence>MFKRMFIVFEGIDGSGKTTQAKLLTKKLNAFYTCEPTEGQIGRLIREILKGKKKCEKETLALLFAADRVEHVKLIEEKLKESHVVCDRYLYSSIAYQTSQGVDEDFILQINRFAKKPDIVVLLTVDVEEGMKRLGKEKEIFEKEEFLKKVQNKYLKLAKKEGFIVIDTTNKSINESHEEILKIIKSKLWGLSNMSIGE</sequence>
<dbReference type="KEGG" id="mig:Metig_0419"/>
<evidence type="ECO:0000256" key="2">
    <source>
        <dbReference type="ARBA" id="ARBA00012980"/>
    </source>
</evidence>
<dbReference type="RefSeq" id="WP_013798584.1">
    <property type="nucleotide sequence ID" value="NC_015562.1"/>
</dbReference>
<evidence type="ECO:0000256" key="1">
    <source>
        <dbReference type="ARBA" id="ARBA00009776"/>
    </source>
</evidence>
<dbReference type="Gene3D" id="3.40.50.300">
    <property type="entry name" value="P-loop containing nucleotide triphosphate hydrolases"/>
    <property type="match status" value="1"/>
</dbReference>
<protein>
    <recommendedName>
        <fullName evidence="3 11">Probable thymidylate kinase</fullName>
        <ecNumber evidence="2 11">2.7.4.9</ecNumber>
    </recommendedName>
    <alternativeName>
        <fullName evidence="9 11">dTMP kinase</fullName>
    </alternativeName>
</protein>
<comment type="catalytic activity">
    <reaction evidence="10 11">
        <text>dTMP + ATP = dTDP + ADP</text>
        <dbReference type="Rhea" id="RHEA:13517"/>
        <dbReference type="ChEBI" id="CHEBI:30616"/>
        <dbReference type="ChEBI" id="CHEBI:58369"/>
        <dbReference type="ChEBI" id="CHEBI:63528"/>
        <dbReference type="ChEBI" id="CHEBI:456216"/>
        <dbReference type="EC" id="2.7.4.9"/>
    </reaction>
</comment>
<evidence type="ECO:0000256" key="8">
    <source>
        <dbReference type="ARBA" id="ARBA00022840"/>
    </source>
</evidence>
<dbReference type="HAMAP" id="MF_00165">
    <property type="entry name" value="Thymidylate_kinase"/>
    <property type="match status" value="1"/>
</dbReference>
<dbReference type="CDD" id="cd01672">
    <property type="entry name" value="TMPK"/>
    <property type="match status" value="1"/>
</dbReference>
<dbReference type="GeneID" id="10643256"/>
<dbReference type="InterPro" id="IPR027417">
    <property type="entry name" value="P-loop_NTPase"/>
</dbReference>
<keyword evidence="8 11" id="KW-0067">ATP-binding</keyword>
<dbReference type="SUPFAM" id="SSF52540">
    <property type="entry name" value="P-loop containing nucleoside triphosphate hydrolases"/>
    <property type="match status" value="1"/>
</dbReference>
<evidence type="ECO:0000256" key="9">
    <source>
        <dbReference type="ARBA" id="ARBA00029962"/>
    </source>
</evidence>
<dbReference type="Proteomes" id="UP000009227">
    <property type="component" value="Chromosome"/>
</dbReference>
<gene>
    <name evidence="11" type="primary">tmk</name>
    <name evidence="13" type="ordered locus">Metig_0419</name>
</gene>
<keyword evidence="14" id="KW-1185">Reference proteome</keyword>
<accession>F6BB90</accession>
<dbReference type="HOGENOM" id="CLU_049131_1_3_2"/>
<dbReference type="PROSITE" id="PS01331">
    <property type="entry name" value="THYMIDYLATE_KINASE"/>
    <property type="match status" value="1"/>
</dbReference>
<dbReference type="NCBIfam" id="TIGR00041">
    <property type="entry name" value="DTMP_kinase"/>
    <property type="match status" value="1"/>
</dbReference>
<keyword evidence="6 11" id="KW-0547">Nucleotide-binding</keyword>
<dbReference type="GO" id="GO:0006227">
    <property type="term" value="P:dUDP biosynthetic process"/>
    <property type="evidence" value="ECO:0007669"/>
    <property type="project" value="TreeGrafter"/>
</dbReference>
<dbReference type="GO" id="GO:0004798">
    <property type="term" value="F:dTMP kinase activity"/>
    <property type="evidence" value="ECO:0007669"/>
    <property type="project" value="UniProtKB-UniRule"/>
</dbReference>
<dbReference type="PANTHER" id="PTHR10344:SF4">
    <property type="entry name" value="UMP-CMP KINASE 2, MITOCHONDRIAL"/>
    <property type="match status" value="1"/>
</dbReference>
<dbReference type="GO" id="GO:0005524">
    <property type="term" value="F:ATP binding"/>
    <property type="evidence" value="ECO:0007669"/>
    <property type="project" value="UniProtKB-UniRule"/>
</dbReference>
<name>F6BB90_METIK</name>
<evidence type="ECO:0000259" key="12">
    <source>
        <dbReference type="Pfam" id="PF02223"/>
    </source>
</evidence>
<dbReference type="InterPro" id="IPR018094">
    <property type="entry name" value="Thymidylate_kinase"/>
</dbReference>
<dbReference type="AlphaFoldDB" id="F6BB90"/>
<dbReference type="EC" id="2.7.4.9" evidence="2 11"/>
<reference evidence="13 14" key="1">
    <citation type="submission" date="2011-05" db="EMBL/GenBank/DDBJ databases">
        <title>Complete sequence of Methanotorris igneus Kol 5.</title>
        <authorList>
            <consortium name="US DOE Joint Genome Institute"/>
            <person name="Lucas S."/>
            <person name="Han J."/>
            <person name="Lapidus A."/>
            <person name="Cheng J.-F."/>
            <person name="Goodwin L."/>
            <person name="Pitluck S."/>
            <person name="Peters L."/>
            <person name="Mikhailova N."/>
            <person name="Chertkov O."/>
            <person name="Han C."/>
            <person name="Tapia R."/>
            <person name="Land M."/>
            <person name="Hauser L."/>
            <person name="Kyrpides N."/>
            <person name="Ivanova N."/>
            <person name="Pagani I."/>
            <person name="Sieprawska-Lupa M."/>
            <person name="Whitman W."/>
            <person name="Woyke T."/>
        </authorList>
    </citation>
    <scope>NUCLEOTIDE SEQUENCE [LARGE SCALE GENOMIC DNA]</scope>
    <source>
        <strain evidence="14">DSM 5666 / JCM 11834 / Kol 5</strain>
    </source>
</reference>
<dbReference type="EMBL" id="CP002737">
    <property type="protein sequence ID" value="AEF95975.1"/>
    <property type="molecule type" value="Genomic_DNA"/>
</dbReference>
<evidence type="ECO:0000313" key="14">
    <source>
        <dbReference type="Proteomes" id="UP000009227"/>
    </source>
</evidence>
<keyword evidence="7 11" id="KW-0418">Kinase</keyword>
<dbReference type="PANTHER" id="PTHR10344">
    <property type="entry name" value="THYMIDYLATE KINASE"/>
    <property type="match status" value="1"/>
</dbReference>
<dbReference type="GO" id="GO:0006235">
    <property type="term" value="P:dTTP biosynthetic process"/>
    <property type="evidence" value="ECO:0007669"/>
    <property type="project" value="UniProtKB-UniRule"/>
</dbReference>
<evidence type="ECO:0000256" key="4">
    <source>
        <dbReference type="ARBA" id="ARBA00022679"/>
    </source>
</evidence>
<dbReference type="STRING" id="880724.Metig_0419"/>
<evidence type="ECO:0000256" key="6">
    <source>
        <dbReference type="ARBA" id="ARBA00022741"/>
    </source>
</evidence>
<evidence type="ECO:0000256" key="3">
    <source>
        <dbReference type="ARBA" id="ARBA00013355"/>
    </source>
</evidence>
<dbReference type="Pfam" id="PF02223">
    <property type="entry name" value="Thymidylate_kin"/>
    <property type="match status" value="1"/>
</dbReference>
<comment type="similarity">
    <text evidence="1 11">Belongs to the thymidylate kinase family.</text>
</comment>
<evidence type="ECO:0000313" key="13">
    <source>
        <dbReference type="EMBL" id="AEF95975.1"/>
    </source>
</evidence>
<proteinExistence type="inferred from homology"/>
<organism evidence="14">
    <name type="scientific">Methanotorris igneus (strain DSM 5666 / JCM 11834 / Kol 5)</name>
    <dbReference type="NCBI Taxonomy" id="880724"/>
    <lineage>
        <taxon>Archaea</taxon>
        <taxon>Methanobacteriati</taxon>
        <taxon>Methanobacteriota</taxon>
        <taxon>Methanomada group</taxon>
        <taxon>Methanococci</taxon>
        <taxon>Methanococcales</taxon>
        <taxon>Methanocaldococcaceae</taxon>
        <taxon>Methanotorris</taxon>
    </lineage>
</organism>
<evidence type="ECO:0000256" key="7">
    <source>
        <dbReference type="ARBA" id="ARBA00022777"/>
    </source>
</evidence>
<keyword evidence="5 11" id="KW-0545">Nucleotide biosynthesis</keyword>
<feature type="binding site" evidence="11">
    <location>
        <begin position="11"/>
        <end position="18"/>
    </location>
    <ligand>
        <name>ATP</name>
        <dbReference type="ChEBI" id="CHEBI:30616"/>
    </ligand>
</feature>
<evidence type="ECO:0000256" key="5">
    <source>
        <dbReference type="ARBA" id="ARBA00022727"/>
    </source>
</evidence>
<evidence type="ECO:0000256" key="11">
    <source>
        <dbReference type="HAMAP-Rule" id="MF_00165"/>
    </source>
</evidence>